<name>A0AAE1AAP3_9GAST</name>
<keyword evidence="2" id="KW-1185">Reference proteome</keyword>
<evidence type="ECO:0000313" key="1">
    <source>
        <dbReference type="EMBL" id="KAK3783801.1"/>
    </source>
</evidence>
<dbReference type="AlphaFoldDB" id="A0AAE1AAP3"/>
<sequence>MCVHLAALDLQTIPVAPIRANICCPERGGSFRHGSFSSGAGAARGARLDGGRVGWDLEARGRGRASSNLVM</sequence>
<dbReference type="EMBL" id="JAWDGP010002355">
    <property type="protein sequence ID" value="KAK3783801.1"/>
    <property type="molecule type" value="Genomic_DNA"/>
</dbReference>
<organism evidence="1 2">
    <name type="scientific">Elysia crispata</name>
    <name type="common">lettuce slug</name>
    <dbReference type="NCBI Taxonomy" id="231223"/>
    <lineage>
        <taxon>Eukaryota</taxon>
        <taxon>Metazoa</taxon>
        <taxon>Spiralia</taxon>
        <taxon>Lophotrochozoa</taxon>
        <taxon>Mollusca</taxon>
        <taxon>Gastropoda</taxon>
        <taxon>Heterobranchia</taxon>
        <taxon>Euthyneura</taxon>
        <taxon>Panpulmonata</taxon>
        <taxon>Sacoglossa</taxon>
        <taxon>Placobranchoidea</taxon>
        <taxon>Plakobranchidae</taxon>
        <taxon>Elysia</taxon>
    </lineage>
</organism>
<evidence type="ECO:0000313" key="2">
    <source>
        <dbReference type="Proteomes" id="UP001283361"/>
    </source>
</evidence>
<gene>
    <name evidence="1" type="ORF">RRG08_063462</name>
</gene>
<accession>A0AAE1AAP3</accession>
<dbReference type="Proteomes" id="UP001283361">
    <property type="component" value="Unassembled WGS sequence"/>
</dbReference>
<reference evidence="1" key="1">
    <citation type="journal article" date="2023" name="G3 (Bethesda)">
        <title>A reference genome for the long-term kleptoplast-retaining sea slug Elysia crispata morphotype clarki.</title>
        <authorList>
            <person name="Eastman K.E."/>
            <person name="Pendleton A.L."/>
            <person name="Shaikh M.A."/>
            <person name="Suttiyut T."/>
            <person name="Ogas R."/>
            <person name="Tomko P."/>
            <person name="Gavelis G."/>
            <person name="Widhalm J.R."/>
            <person name="Wisecaver J.H."/>
        </authorList>
    </citation>
    <scope>NUCLEOTIDE SEQUENCE</scope>
    <source>
        <strain evidence="1">ECLA1</strain>
    </source>
</reference>
<proteinExistence type="predicted"/>
<comment type="caution">
    <text evidence="1">The sequence shown here is derived from an EMBL/GenBank/DDBJ whole genome shotgun (WGS) entry which is preliminary data.</text>
</comment>
<protein>
    <submittedName>
        <fullName evidence="1">Uncharacterized protein</fullName>
    </submittedName>
</protein>